<sequence length="27" mass="2934">MSSDSDKRLLSKGYSVAAVDKAAQYSR</sequence>
<evidence type="ECO:0000313" key="1">
    <source>
        <dbReference type="EMBL" id="MCI53088.1"/>
    </source>
</evidence>
<dbReference type="EMBL" id="LXQA010457603">
    <property type="protein sequence ID" value="MCI53088.1"/>
    <property type="molecule type" value="Genomic_DNA"/>
</dbReference>
<organism evidence="1 2">
    <name type="scientific">Trifolium medium</name>
    <dbReference type="NCBI Taxonomy" id="97028"/>
    <lineage>
        <taxon>Eukaryota</taxon>
        <taxon>Viridiplantae</taxon>
        <taxon>Streptophyta</taxon>
        <taxon>Embryophyta</taxon>
        <taxon>Tracheophyta</taxon>
        <taxon>Spermatophyta</taxon>
        <taxon>Magnoliopsida</taxon>
        <taxon>eudicotyledons</taxon>
        <taxon>Gunneridae</taxon>
        <taxon>Pentapetalae</taxon>
        <taxon>rosids</taxon>
        <taxon>fabids</taxon>
        <taxon>Fabales</taxon>
        <taxon>Fabaceae</taxon>
        <taxon>Papilionoideae</taxon>
        <taxon>50 kb inversion clade</taxon>
        <taxon>NPAAA clade</taxon>
        <taxon>Hologalegina</taxon>
        <taxon>IRL clade</taxon>
        <taxon>Trifolieae</taxon>
        <taxon>Trifolium</taxon>
    </lineage>
</organism>
<keyword evidence="2" id="KW-1185">Reference proteome</keyword>
<reference evidence="1 2" key="1">
    <citation type="journal article" date="2018" name="Front. Plant Sci.">
        <title>Red Clover (Trifolium pratense) and Zigzag Clover (T. medium) - A Picture of Genomic Similarities and Differences.</title>
        <authorList>
            <person name="Dluhosova J."/>
            <person name="Istvanek J."/>
            <person name="Nedelnik J."/>
            <person name="Repkova J."/>
        </authorList>
    </citation>
    <scope>NUCLEOTIDE SEQUENCE [LARGE SCALE GENOMIC DNA]</scope>
    <source>
        <strain evidence="2">cv. 10/8</strain>
        <tissue evidence="1">Leaf</tissue>
    </source>
</reference>
<dbReference type="AlphaFoldDB" id="A0A392SW47"/>
<proteinExistence type="predicted"/>
<name>A0A392SW47_9FABA</name>
<dbReference type="Proteomes" id="UP000265520">
    <property type="component" value="Unassembled WGS sequence"/>
</dbReference>
<feature type="non-terminal residue" evidence="1">
    <location>
        <position position="27"/>
    </location>
</feature>
<evidence type="ECO:0000313" key="2">
    <source>
        <dbReference type="Proteomes" id="UP000265520"/>
    </source>
</evidence>
<accession>A0A392SW47</accession>
<protein>
    <submittedName>
        <fullName evidence="1">Uncharacterized protein</fullName>
    </submittedName>
</protein>
<comment type="caution">
    <text evidence="1">The sequence shown here is derived from an EMBL/GenBank/DDBJ whole genome shotgun (WGS) entry which is preliminary data.</text>
</comment>